<dbReference type="CDD" id="cd00198">
    <property type="entry name" value="vWFA"/>
    <property type="match status" value="1"/>
</dbReference>
<evidence type="ECO:0000259" key="1">
    <source>
        <dbReference type="SMART" id="SM00327"/>
    </source>
</evidence>
<dbReference type="PANTHER" id="PTHR39338">
    <property type="entry name" value="BLL5662 PROTEIN-RELATED"/>
    <property type="match status" value="1"/>
</dbReference>
<dbReference type="PANTHER" id="PTHR39338:SF6">
    <property type="entry name" value="BLL5662 PROTEIN"/>
    <property type="match status" value="1"/>
</dbReference>
<comment type="caution">
    <text evidence="2">The sequence shown here is derived from an EMBL/GenBank/DDBJ whole genome shotgun (WGS) entry which is preliminary data.</text>
</comment>
<name>A0A327KXR7_9BRAD</name>
<dbReference type="SUPFAM" id="SSF53300">
    <property type="entry name" value="vWA-like"/>
    <property type="match status" value="1"/>
</dbReference>
<dbReference type="SMART" id="SM00327">
    <property type="entry name" value="VWA"/>
    <property type="match status" value="1"/>
</dbReference>
<proteinExistence type="predicted"/>
<keyword evidence="3" id="KW-1185">Reference proteome</keyword>
<dbReference type="Pfam" id="PF05762">
    <property type="entry name" value="VWA_CoxE"/>
    <property type="match status" value="1"/>
</dbReference>
<dbReference type="EMBL" id="NPEX01000146">
    <property type="protein sequence ID" value="RAI42523.1"/>
    <property type="molecule type" value="Genomic_DNA"/>
</dbReference>
<sequence>MTDERSRKERDPGENTGRLADNIVYFARALRRAGLPVGPGAVIDAVEALRAAGVGTREDFYWTLHAVLVKRHEHRLVFDQAFRIFFRRRGYLEQLMGLMMPQAPGGPAEAPKPAAARVHDALFDALKDKLKREERETEIVAKLTASDAELLQTKDFAQMSADEIAAARAAIRRMVLPLDTVKTRRLVPDRRGHRIDMRRTLRASLSGGGDLIDLKTRGPGEKMPPLVALLDVSGSMGEYTRLFLHFLHAVTDARKRVHSFLFGTRLTNVTRALKTKDPDEALAACSAAVPDWSGGTRIATSLAAFNKQWARRVLGQGAVVLLITDGLERDTDARLAFEMDRLHRSCRKLVWLNPLLRFDGFEPKARGIRSMLPHVDEFRPIHNLSSMAELVRVLSEHGDTRARPGDPKRRFLAA</sequence>
<dbReference type="OrthoDB" id="9790469at2"/>
<organism evidence="2 3">
    <name type="scientific">Rhodoplanes roseus</name>
    <dbReference type="NCBI Taxonomy" id="29409"/>
    <lineage>
        <taxon>Bacteria</taxon>
        <taxon>Pseudomonadati</taxon>
        <taxon>Pseudomonadota</taxon>
        <taxon>Alphaproteobacteria</taxon>
        <taxon>Hyphomicrobiales</taxon>
        <taxon>Nitrobacteraceae</taxon>
        <taxon>Rhodoplanes</taxon>
    </lineage>
</organism>
<evidence type="ECO:0000313" key="3">
    <source>
        <dbReference type="Proteomes" id="UP000249130"/>
    </source>
</evidence>
<gene>
    <name evidence="2" type="ORF">CH341_19020</name>
</gene>
<dbReference type="InterPro" id="IPR036465">
    <property type="entry name" value="vWFA_dom_sf"/>
</dbReference>
<feature type="domain" description="VWFA" evidence="1">
    <location>
        <begin position="223"/>
        <end position="386"/>
    </location>
</feature>
<dbReference type="Gene3D" id="3.40.50.410">
    <property type="entry name" value="von Willebrand factor, type A domain"/>
    <property type="match status" value="1"/>
</dbReference>
<dbReference type="InterPro" id="IPR002035">
    <property type="entry name" value="VWF_A"/>
</dbReference>
<dbReference type="InterPro" id="IPR008912">
    <property type="entry name" value="Uncharacterised_CoxE"/>
</dbReference>
<reference evidence="2 3" key="1">
    <citation type="submission" date="2017-07" db="EMBL/GenBank/DDBJ databases">
        <title>Draft Genome Sequences of Select Purple Nonsulfur Bacteria.</title>
        <authorList>
            <person name="Lasarre B."/>
            <person name="Mckinlay J.B."/>
        </authorList>
    </citation>
    <scope>NUCLEOTIDE SEQUENCE [LARGE SCALE GENOMIC DNA]</scope>
    <source>
        <strain evidence="2 3">DSM 5909</strain>
    </source>
</reference>
<protein>
    <submittedName>
        <fullName evidence="2">VWA domain-containing protein</fullName>
    </submittedName>
</protein>
<dbReference type="RefSeq" id="WP_111420586.1">
    <property type="nucleotide sequence ID" value="NZ_NPEX01000146.1"/>
</dbReference>
<dbReference type="Proteomes" id="UP000249130">
    <property type="component" value="Unassembled WGS sequence"/>
</dbReference>
<accession>A0A327KXR7</accession>
<dbReference type="PIRSF" id="PIRSF010256">
    <property type="entry name" value="CoxE_vWa"/>
    <property type="match status" value="1"/>
</dbReference>
<dbReference type="InterPro" id="IPR011195">
    <property type="entry name" value="UCP010256"/>
</dbReference>
<evidence type="ECO:0000313" key="2">
    <source>
        <dbReference type="EMBL" id="RAI42523.1"/>
    </source>
</evidence>
<dbReference type="AlphaFoldDB" id="A0A327KXR7"/>